<dbReference type="HAMAP" id="MF_00170">
    <property type="entry name" value="Rib_5P_isom_A"/>
    <property type="match status" value="1"/>
</dbReference>
<dbReference type="RefSeq" id="WP_046324502.1">
    <property type="nucleotide sequence ID" value="NZ_JBHTMT010000003.1"/>
</dbReference>
<feature type="active site" description="Proton acceptor" evidence="3">
    <location>
        <position position="110"/>
    </location>
</feature>
<evidence type="ECO:0000313" key="4">
    <source>
        <dbReference type="EMBL" id="KJY57012.1"/>
    </source>
</evidence>
<dbReference type="GO" id="GO:0005829">
    <property type="term" value="C:cytosol"/>
    <property type="evidence" value="ECO:0007669"/>
    <property type="project" value="TreeGrafter"/>
</dbReference>
<evidence type="ECO:0000256" key="3">
    <source>
        <dbReference type="HAMAP-Rule" id="MF_00170"/>
    </source>
</evidence>
<comment type="similarity">
    <text evidence="3">Belongs to the ribose 5-phosphate isomerase family.</text>
</comment>
<feature type="binding site" evidence="3">
    <location>
        <position position="128"/>
    </location>
    <ligand>
        <name>substrate</name>
    </ligand>
</feature>
<dbReference type="Gene3D" id="3.30.70.260">
    <property type="match status" value="1"/>
</dbReference>
<dbReference type="PATRIC" id="fig|1218507.3.peg.702"/>
<dbReference type="GO" id="GO:0006014">
    <property type="term" value="P:D-ribose metabolic process"/>
    <property type="evidence" value="ECO:0007669"/>
    <property type="project" value="TreeGrafter"/>
</dbReference>
<dbReference type="Proteomes" id="UP000033531">
    <property type="component" value="Unassembled WGS sequence"/>
</dbReference>
<feature type="binding site" evidence="3">
    <location>
        <begin position="31"/>
        <end position="34"/>
    </location>
    <ligand>
        <name>substrate</name>
    </ligand>
</feature>
<comment type="subunit">
    <text evidence="3">Homodimer.</text>
</comment>
<dbReference type="Gene3D" id="3.40.50.1360">
    <property type="match status" value="1"/>
</dbReference>
<dbReference type="AlphaFoldDB" id="A0A0F4LDV5"/>
<dbReference type="GO" id="GO:0004751">
    <property type="term" value="F:ribose-5-phosphate isomerase activity"/>
    <property type="evidence" value="ECO:0007669"/>
    <property type="project" value="UniProtKB-UniRule"/>
</dbReference>
<evidence type="ECO:0000256" key="2">
    <source>
        <dbReference type="ARBA" id="ARBA00023235"/>
    </source>
</evidence>
<comment type="function">
    <text evidence="3">Catalyzes the reversible conversion of ribose-5-phosphate to ribulose 5-phosphate.</text>
</comment>
<feature type="binding site" evidence="3">
    <location>
        <begin position="101"/>
        <end position="104"/>
    </location>
    <ligand>
        <name>substrate</name>
    </ligand>
</feature>
<dbReference type="GO" id="GO:0009052">
    <property type="term" value="P:pentose-phosphate shunt, non-oxidative branch"/>
    <property type="evidence" value="ECO:0007669"/>
    <property type="project" value="UniProtKB-UniRule"/>
</dbReference>
<dbReference type="InterPro" id="IPR004788">
    <property type="entry name" value="Ribose5P_isomerase_type_A"/>
</dbReference>
<organism evidence="4 5">
    <name type="scientific">Lactobacillus melliventris</name>
    <dbReference type="NCBI Taxonomy" id="1218507"/>
    <lineage>
        <taxon>Bacteria</taxon>
        <taxon>Bacillati</taxon>
        <taxon>Bacillota</taxon>
        <taxon>Bacilli</taxon>
        <taxon>Lactobacillales</taxon>
        <taxon>Lactobacillaceae</taxon>
        <taxon>Lactobacillus</taxon>
    </lineage>
</organism>
<dbReference type="EMBL" id="JXLI01000009">
    <property type="protein sequence ID" value="KJY57012.1"/>
    <property type="molecule type" value="Genomic_DNA"/>
</dbReference>
<keyword evidence="2 3" id="KW-0413">Isomerase</keyword>
<dbReference type="STRING" id="1218507.JF74_05340"/>
<accession>A0A0F4LDV5</accession>
<dbReference type="CDD" id="cd01398">
    <property type="entry name" value="RPI_A"/>
    <property type="match status" value="1"/>
</dbReference>
<gene>
    <name evidence="3 4" type="primary">rpiA</name>
    <name evidence="4" type="ORF">JF74_05340</name>
</gene>
<evidence type="ECO:0000313" key="5">
    <source>
        <dbReference type="Proteomes" id="UP000033531"/>
    </source>
</evidence>
<comment type="caution">
    <text evidence="4">The sequence shown here is derived from an EMBL/GenBank/DDBJ whole genome shotgun (WGS) entry which is preliminary data.</text>
</comment>
<dbReference type="OrthoDB" id="5870696at2"/>
<sequence>MDKEEQDRLKKLAAVKAAALVKPKMKLGVGTGSTVAFLIAELGRRKKEEGLDLAAVVTTSSRSKKQLESYGFQVTELATVDQLDVTIDGADRIAANFDGIKGGGGALTMEKNVAINSRQVVWIVDESKMVDHLSGFPLPVEVLPISCEQNFKLFQAEGLNPKWRMSGNNRFVTHYGNYIIDLNIDPIPVPSGLADYLDHTVGVVEHGLFLGMCDEVIIAHANGNIEDRKK</sequence>
<dbReference type="EC" id="5.3.1.6" evidence="3"/>
<protein>
    <recommendedName>
        <fullName evidence="3">Ribose-5-phosphate isomerase A</fullName>
        <ecNumber evidence="3">5.3.1.6</ecNumber>
    </recommendedName>
    <alternativeName>
        <fullName evidence="3">Phosphoriboisomerase A</fullName>
        <shortName evidence="3">PRI</shortName>
    </alternativeName>
</protein>
<dbReference type="PANTHER" id="PTHR11934">
    <property type="entry name" value="RIBOSE-5-PHOSPHATE ISOMERASE"/>
    <property type="match status" value="1"/>
</dbReference>
<comment type="pathway">
    <text evidence="3">Carbohydrate degradation; pentose phosphate pathway; D-ribose 5-phosphate from D-ribulose 5-phosphate (non-oxidative stage): step 1/1.</text>
</comment>
<dbReference type="NCBIfam" id="NF001924">
    <property type="entry name" value="PRK00702.1"/>
    <property type="match status" value="1"/>
</dbReference>
<comment type="catalytic activity">
    <reaction evidence="1 3">
        <text>aldehydo-D-ribose 5-phosphate = D-ribulose 5-phosphate</text>
        <dbReference type="Rhea" id="RHEA:14657"/>
        <dbReference type="ChEBI" id="CHEBI:58121"/>
        <dbReference type="ChEBI" id="CHEBI:58273"/>
        <dbReference type="EC" id="5.3.1.6"/>
    </reaction>
</comment>
<reference evidence="4 5" key="1">
    <citation type="submission" date="2015-01" db="EMBL/GenBank/DDBJ databases">
        <title>Comparative genomics of the lactic acid bacteria isolated from the honey bee gut.</title>
        <authorList>
            <person name="Ellegaard K.M."/>
            <person name="Tamarit D."/>
            <person name="Javelind E."/>
            <person name="Olofsson T."/>
            <person name="Andersson S.G."/>
            <person name="Vasquez A."/>
        </authorList>
    </citation>
    <scope>NUCLEOTIDE SEQUENCE [LARGE SCALE GENOMIC DNA]</scope>
    <source>
        <strain evidence="4 5">Hma8</strain>
    </source>
</reference>
<dbReference type="SUPFAM" id="SSF75445">
    <property type="entry name" value="D-ribose-5-phosphate isomerase (RpiA), lid domain"/>
    <property type="match status" value="1"/>
</dbReference>
<proteinExistence type="inferred from homology"/>
<name>A0A0F4LDV5_9LACO</name>
<dbReference type="HOGENOM" id="CLU_056590_1_0_9"/>
<dbReference type="PANTHER" id="PTHR11934:SF0">
    <property type="entry name" value="RIBOSE-5-PHOSPHATE ISOMERASE"/>
    <property type="match status" value="1"/>
</dbReference>
<dbReference type="UniPathway" id="UPA00115">
    <property type="reaction ID" value="UER00412"/>
</dbReference>
<evidence type="ECO:0000256" key="1">
    <source>
        <dbReference type="ARBA" id="ARBA00001713"/>
    </source>
</evidence>
<dbReference type="NCBIfam" id="TIGR00021">
    <property type="entry name" value="rpiA"/>
    <property type="match status" value="1"/>
</dbReference>
<dbReference type="FunFam" id="3.40.50.1360:FF:000001">
    <property type="entry name" value="Ribose-5-phosphate isomerase A"/>
    <property type="match status" value="1"/>
</dbReference>
<dbReference type="Pfam" id="PF06026">
    <property type="entry name" value="Rib_5-P_isom_A"/>
    <property type="match status" value="1"/>
</dbReference>
<dbReference type="InterPro" id="IPR020672">
    <property type="entry name" value="Ribose5P_isomerase_typA_subgr"/>
</dbReference>
<dbReference type="InterPro" id="IPR037171">
    <property type="entry name" value="NagB/RpiA_transferase-like"/>
</dbReference>
<dbReference type="SUPFAM" id="SSF100950">
    <property type="entry name" value="NagB/RpiA/CoA transferase-like"/>
    <property type="match status" value="1"/>
</dbReference>
<feature type="binding site" evidence="3">
    <location>
        <begin position="88"/>
        <end position="91"/>
    </location>
    <ligand>
        <name>substrate</name>
    </ligand>
</feature>